<dbReference type="Gene3D" id="4.10.240.10">
    <property type="entry name" value="Zn(2)-C6 fungal-type DNA-binding domain"/>
    <property type="match status" value="1"/>
</dbReference>
<dbReference type="InterPro" id="IPR050815">
    <property type="entry name" value="TF_fung"/>
</dbReference>
<dbReference type="Pfam" id="PF04082">
    <property type="entry name" value="Fungal_trans"/>
    <property type="match status" value="1"/>
</dbReference>
<dbReference type="CDD" id="cd00067">
    <property type="entry name" value="GAL4"/>
    <property type="match status" value="1"/>
</dbReference>
<protein>
    <submittedName>
        <fullName evidence="7">Uncharacterized protein</fullName>
    </submittedName>
</protein>
<feature type="compositionally biased region" description="Low complexity" evidence="6">
    <location>
        <begin position="233"/>
        <end position="250"/>
    </location>
</feature>
<dbReference type="InterPro" id="IPR001138">
    <property type="entry name" value="Zn2Cys6_DnaBD"/>
</dbReference>
<keyword evidence="2" id="KW-0479">Metal-binding</keyword>
<feature type="region of interest" description="Disordered" evidence="6">
    <location>
        <begin position="491"/>
        <end position="511"/>
    </location>
</feature>
<feature type="compositionally biased region" description="Polar residues" evidence="6">
    <location>
        <begin position="150"/>
        <end position="160"/>
    </location>
</feature>
<dbReference type="Proteomes" id="UP000077521">
    <property type="component" value="Unassembled WGS sequence"/>
</dbReference>
<dbReference type="GO" id="GO:0008270">
    <property type="term" value="F:zinc ion binding"/>
    <property type="evidence" value="ECO:0007669"/>
    <property type="project" value="InterPro"/>
</dbReference>
<feature type="region of interest" description="Disordered" evidence="6">
    <location>
        <begin position="58"/>
        <end position="133"/>
    </location>
</feature>
<feature type="compositionally biased region" description="Polar residues" evidence="6">
    <location>
        <begin position="498"/>
        <end position="511"/>
    </location>
</feature>
<dbReference type="PANTHER" id="PTHR47338:SF5">
    <property type="entry name" value="ZN(II)2CYS6 TRANSCRIPTION FACTOR (EUROFUNG)"/>
    <property type="match status" value="1"/>
</dbReference>
<dbReference type="SUPFAM" id="SSF57701">
    <property type="entry name" value="Zn2/Cys6 DNA-binding domain"/>
    <property type="match status" value="1"/>
</dbReference>
<evidence type="ECO:0000256" key="1">
    <source>
        <dbReference type="ARBA" id="ARBA00004123"/>
    </source>
</evidence>
<dbReference type="GO" id="GO:0003677">
    <property type="term" value="F:DNA binding"/>
    <property type="evidence" value="ECO:0007669"/>
    <property type="project" value="InterPro"/>
</dbReference>
<dbReference type="Pfam" id="PF00172">
    <property type="entry name" value="Zn_clus"/>
    <property type="match status" value="1"/>
</dbReference>
<evidence type="ECO:0000313" key="7">
    <source>
        <dbReference type="EMBL" id="KAE8259015.1"/>
    </source>
</evidence>
<feature type="compositionally biased region" description="Polar residues" evidence="6">
    <location>
        <begin position="304"/>
        <end position="318"/>
    </location>
</feature>
<feature type="compositionally biased region" description="Polar residues" evidence="6">
    <location>
        <begin position="221"/>
        <end position="231"/>
    </location>
</feature>
<dbReference type="GO" id="GO:0005634">
    <property type="term" value="C:nucleus"/>
    <property type="evidence" value="ECO:0007669"/>
    <property type="project" value="UniProtKB-SubCell"/>
</dbReference>
<evidence type="ECO:0000256" key="3">
    <source>
        <dbReference type="ARBA" id="ARBA00023015"/>
    </source>
</evidence>
<evidence type="ECO:0000256" key="5">
    <source>
        <dbReference type="ARBA" id="ARBA00023242"/>
    </source>
</evidence>
<feature type="compositionally biased region" description="Gly residues" evidence="6">
    <location>
        <begin position="1011"/>
        <end position="1021"/>
    </location>
</feature>
<name>A0A177TE81_9BASI</name>
<reference evidence="7" key="2">
    <citation type="journal article" date="2019" name="IMA Fungus">
        <title>Genome sequencing and comparison of five Tilletia species to identify candidate genes for the detection of regulated species infecting wheat.</title>
        <authorList>
            <person name="Nguyen H.D.T."/>
            <person name="Sultana T."/>
            <person name="Kesanakurti P."/>
            <person name="Hambleton S."/>
        </authorList>
    </citation>
    <scope>NUCLEOTIDE SEQUENCE</scope>
    <source>
        <strain evidence="7">DAOMC 236416</strain>
    </source>
</reference>
<gene>
    <name evidence="7" type="ORF">A4X13_0g1286</name>
</gene>
<feature type="compositionally biased region" description="Polar residues" evidence="6">
    <location>
        <begin position="379"/>
        <end position="403"/>
    </location>
</feature>
<dbReference type="PROSITE" id="PS00463">
    <property type="entry name" value="ZN2_CY6_FUNGAL_1"/>
    <property type="match status" value="1"/>
</dbReference>
<feature type="region of interest" description="Disordered" evidence="6">
    <location>
        <begin position="211"/>
        <end position="318"/>
    </location>
</feature>
<dbReference type="EMBL" id="LWDF02000049">
    <property type="protein sequence ID" value="KAE8259015.1"/>
    <property type="molecule type" value="Genomic_DNA"/>
</dbReference>
<feature type="region of interest" description="Disordered" evidence="6">
    <location>
        <begin position="803"/>
        <end position="891"/>
    </location>
</feature>
<organism evidence="7 8">
    <name type="scientific">Tilletia indica</name>
    <dbReference type="NCBI Taxonomy" id="43049"/>
    <lineage>
        <taxon>Eukaryota</taxon>
        <taxon>Fungi</taxon>
        <taxon>Dikarya</taxon>
        <taxon>Basidiomycota</taxon>
        <taxon>Ustilaginomycotina</taxon>
        <taxon>Exobasidiomycetes</taxon>
        <taxon>Tilletiales</taxon>
        <taxon>Tilletiaceae</taxon>
        <taxon>Tilletia</taxon>
    </lineage>
</organism>
<keyword evidence="8" id="KW-1185">Reference proteome</keyword>
<dbReference type="AlphaFoldDB" id="A0A177TE81"/>
<evidence type="ECO:0000256" key="4">
    <source>
        <dbReference type="ARBA" id="ARBA00023163"/>
    </source>
</evidence>
<reference evidence="7" key="1">
    <citation type="submission" date="2016-04" db="EMBL/GenBank/DDBJ databases">
        <authorList>
            <person name="Nguyen H.D."/>
            <person name="Samba Siva P."/>
            <person name="Cullis J."/>
            <person name="Levesque C.A."/>
            <person name="Hambleton S."/>
        </authorList>
    </citation>
    <scope>NUCLEOTIDE SEQUENCE</scope>
    <source>
        <strain evidence="7">DAOMC 236416</strain>
    </source>
</reference>
<feature type="compositionally biased region" description="Low complexity" evidence="6">
    <location>
        <begin position="118"/>
        <end position="133"/>
    </location>
</feature>
<dbReference type="SMART" id="SM00066">
    <property type="entry name" value="GAL4"/>
    <property type="match status" value="1"/>
</dbReference>
<keyword evidence="4" id="KW-0804">Transcription</keyword>
<dbReference type="SMART" id="SM00906">
    <property type="entry name" value="Fungal_trans"/>
    <property type="match status" value="1"/>
</dbReference>
<dbReference type="PROSITE" id="PS50048">
    <property type="entry name" value="ZN2_CY6_FUNGAL_2"/>
    <property type="match status" value="1"/>
</dbReference>
<evidence type="ECO:0000256" key="6">
    <source>
        <dbReference type="SAM" id="MobiDB-lite"/>
    </source>
</evidence>
<dbReference type="InterPro" id="IPR007219">
    <property type="entry name" value="XnlR_reg_dom"/>
</dbReference>
<evidence type="ECO:0000256" key="2">
    <source>
        <dbReference type="ARBA" id="ARBA00022723"/>
    </source>
</evidence>
<sequence length="1105" mass="116827">MEASVGPVRIGSRHKILSRGAACQLCRKRKLKCSGEHPCASCDRLGFACVFDKKKHSQQGRSSAAGGGVLHGTSGSRGDPLMRQQSEMLERSSSSRRPSATMLDTHTAPNPIRASDFSSSGTSLAPSSTSISGSTPYVGSNAAGPMSLPLWTSSAPTSGGPTPGSARPGMPPTASQNPFIGTPLDWLLQTDALDGADFSNLLPPNVYVPGSAPQNAHLHQYQPSQQQNLNIDPSMAPPSSFSQSAASMPAGTQRNWSDMAWVPSANQTAPGLPTGSMPHSLMPSSGTLLSLDRSDHQNDLPMNASATAAPNHSQSSIHQSNAAFTSLQPGFGASDAVSGMPFLPGFHPGPSNTDINQLLQSLSAVGAMTPQLLLDDAGQRSSSTQGPPMANESSNPVPQQPSQIAAMDVESPVYPSTASTASASTPSQAGASSTSSLFRDPNIVDAFFEHIHPILPFLHKRRFRRAIAKGTLEPPLECIVLQLGRDALRGQHSAARRPSTTQPAAGSTSLSVDTDATLTASTYQQTVRLVREAADAGSFTLQLVQACMLLCLYQYGNNMMSQCWLSLGLASRIAFPLGLHQLDSGRVTGFAPAWRSRSEKEEARRTMWQLIVLDRILTIGVGWPLSIRESDLYLDYPVSEEMFQESDLKNAPLNESPQYGLFGEYRILPRAVAPPTMPMKASHASGGGLSGAEASHLLDAPVSMRDTNFYVLLTVQILGRIVQLHNQPSKYQREEPATAAAHETEFESLSTALTTVMLSLPPELRYIGSEVGGGAGELGAGRVLILLSMGQILLYHPTVQHPTENSAASKLRQRSKTLHQPDSRRQSRSGRTQQRADGAPVDPSPHKAPHGAVRAAWDDGQGGPPTSPTLSPSPPLSTFEGESPSGSNCSTLPSTIPSCSLPGLGDGGGFQRCLNAAKQIVSVVRDMRGSPLPADDAALRDPMIGIALFLAVRILISDWVESQHRQVAAVEQRRNPRSDAEGVTISAVSSSSSSPIAAASSSSASRTLGSWSGGGSSGPGSGSAASGSRRVSLPYQQTAHLRAHIDLICRALERMAEAWPLGNKYLALVASDLTTKVEDVARIKVGRGNYIDNSCKTSYVSDGKS</sequence>
<dbReference type="GO" id="GO:0006351">
    <property type="term" value="P:DNA-templated transcription"/>
    <property type="evidence" value="ECO:0007669"/>
    <property type="project" value="InterPro"/>
</dbReference>
<comment type="caution">
    <text evidence="7">The sequence shown here is derived from an EMBL/GenBank/DDBJ whole genome shotgun (WGS) entry which is preliminary data.</text>
</comment>
<keyword evidence="5" id="KW-0539">Nucleus</keyword>
<feature type="compositionally biased region" description="Pro residues" evidence="6">
    <location>
        <begin position="865"/>
        <end position="875"/>
    </location>
</feature>
<accession>A0A177TE81</accession>
<keyword evidence="3" id="KW-0805">Transcription regulation</keyword>
<feature type="compositionally biased region" description="Low complexity" evidence="6">
    <location>
        <begin position="416"/>
        <end position="435"/>
    </location>
</feature>
<evidence type="ECO:0000313" key="8">
    <source>
        <dbReference type="Proteomes" id="UP000077521"/>
    </source>
</evidence>
<comment type="subcellular location">
    <subcellularLocation>
        <location evidence="1">Nucleus</location>
    </subcellularLocation>
</comment>
<proteinExistence type="predicted"/>
<dbReference type="GO" id="GO:0000981">
    <property type="term" value="F:DNA-binding transcription factor activity, RNA polymerase II-specific"/>
    <property type="evidence" value="ECO:0007669"/>
    <property type="project" value="InterPro"/>
</dbReference>
<feature type="region of interest" description="Disordered" evidence="6">
    <location>
        <begin position="1004"/>
        <end position="1029"/>
    </location>
</feature>
<dbReference type="CDD" id="cd12148">
    <property type="entry name" value="fungal_TF_MHR"/>
    <property type="match status" value="1"/>
</dbReference>
<dbReference type="PANTHER" id="PTHR47338">
    <property type="entry name" value="ZN(II)2CYS6 TRANSCRIPTION FACTOR (EUROFUNG)-RELATED"/>
    <property type="match status" value="1"/>
</dbReference>
<dbReference type="InterPro" id="IPR036864">
    <property type="entry name" value="Zn2-C6_fun-type_DNA-bd_sf"/>
</dbReference>
<feature type="region of interest" description="Disordered" evidence="6">
    <location>
        <begin position="377"/>
        <end position="435"/>
    </location>
</feature>
<feature type="region of interest" description="Disordered" evidence="6">
    <location>
        <begin position="148"/>
        <end position="173"/>
    </location>
</feature>